<dbReference type="CDD" id="cd15831">
    <property type="entry name" value="BTAD"/>
    <property type="match status" value="1"/>
</dbReference>
<keyword evidence="4" id="KW-0804">Transcription</keyword>
<dbReference type="SMART" id="SM01043">
    <property type="entry name" value="BTAD"/>
    <property type="match status" value="1"/>
</dbReference>
<feature type="domain" description="OmpR/PhoB-type" evidence="6">
    <location>
        <begin position="1"/>
        <end position="95"/>
    </location>
</feature>
<dbReference type="InterPro" id="IPR051677">
    <property type="entry name" value="AfsR-DnrI-RedD_regulator"/>
</dbReference>
<reference evidence="8" key="1">
    <citation type="journal article" date="2019" name="Int. J. Syst. Evol. Microbiol.">
        <title>The Global Catalogue of Microorganisms (GCM) 10K type strain sequencing project: providing services to taxonomists for standard genome sequencing and annotation.</title>
        <authorList>
            <consortium name="The Broad Institute Genomics Platform"/>
            <consortium name="The Broad Institute Genome Sequencing Center for Infectious Disease"/>
            <person name="Wu L."/>
            <person name="Ma J."/>
        </authorList>
    </citation>
    <scope>NUCLEOTIDE SEQUENCE [LARGE SCALE GENOMIC DNA]</scope>
    <source>
        <strain evidence="8">KCTC 42087</strain>
    </source>
</reference>
<gene>
    <name evidence="7" type="ORF">ACFPZN_31380</name>
</gene>
<proteinExistence type="inferred from homology"/>
<dbReference type="PANTHER" id="PTHR35807">
    <property type="entry name" value="TRANSCRIPTIONAL REGULATOR REDD-RELATED"/>
    <property type="match status" value="1"/>
</dbReference>
<dbReference type="InterPro" id="IPR005158">
    <property type="entry name" value="BTAD"/>
</dbReference>
<keyword evidence="2" id="KW-0805">Transcription regulation</keyword>
<dbReference type="InterPro" id="IPR001867">
    <property type="entry name" value="OmpR/PhoB-type_DNA-bd"/>
</dbReference>
<comment type="similarity">
    <text evidence="1">Belongs to the AfsR/DnrI/RedD regulatory family.</text>
</comment>
<dbReference type="InterPro" id="IPR036388">
    <property type="entry name" value="WH-like_DNA-bd_sf"/>
</dbReference>
<evidence type="ECO:0000256" key="3">
    <source>
        <dbReference type="ARBA" id="ARBA00023125"/>
    </source>
</evidence>
<evidence type="ECO:0000256" key="1">
    <source>
        <dbReference type="ARBA" id="ARBA00005820"/>
    </source>
</evidence>
<evidence type="ECO:0000256" key="2">
    <source>
        <dbReference type="ARBA" id="ARBA00023015"/>
    </source>
</evidence>
<dbReference type="EMBL" id="JBHSON010000050">
    <property type="protein sequence ID" value="MFC5750152.1"/>
    <property type="molecule type" value="Genomic_DNA"/>
</dbReference>
<dbReference type="Proteomes" id="UP001596074">
    <property type="component" value="Unassembled WGS sequence"/>
</dbReference>
<dbReference type="Gene3D" id="1.10.10.10">
    <property type="entry name" value="Winged helix-like DNA-binding domain superfamily/Winged helix DNA-binding domain"/>
    <property type="match status" value="1"/>
</dbReference>
<sequence>MEGEVKMQFRILGVMEVWNGERAIRLSPHMRDLLAVLLCTPNVVVPADRLIEELWGGRPPRTAGKVLQVKIHSLRRRLDGIRRIEHRPPGYVLAVNSGELDALHFKELVEHGRAKVSAGHAAEGAEKFRKALTLWQSAAYVGQEHLPTPRDESARLTEQRLAVVEELMQVELARGCHADIIGDLYRFVAENPFRERLRAQLMLALYQLGRKAEALEVYRTGRRVLVEELGLDVGPELRELEQAILVNDPALDPPATILTRLAP</sequence>
<dbReference type="Gene3D" id="1.25.40.10">
    <property type="entry name" value="Tetratricopeptide repeat domain"/>
    <property type="match status" value="1"/>
</dbReference>
<dbReference type="InterPro" id="IPR011990">
    <property type="entry name" value="TPR-like_helical_dom_sf"/>
</dbReference>
<dbReference type="PANTHER" id="PTHR35807:SF1">
    <property type="entry name" value="TRANSCRIPTIONAL REGULATOR REDD"/>
    <property type="match status" value="1"/>
</dbReference>
<evidence type="ECO:0000256" key="5">
    <source>
        <dbReference type="PROSITE-ProRule" id="PRU01091"/>
    </source>
</evidence>
<evidence type="ECO:0000313" key="8">
    <source>
        <dbReference type="Proteomes" id="UP001596074"/>
    </source>
</evidence>
<evidence type="ECO:0000256" key="4">
    <source>
        <dbReference type="ARBA" id="ARBA00023163"/>
    </source>
</evidence>
<organism evidence="7 8">
    <name type="scientific">Actinomadura rugatobispora</name>
    <dbReference type="NCBI Taxonomy" id="1994"/>
    <lineage>
        <taxon>Bacteria</taxon>
        <taxon>Bacillati</taxon>
        <taxon>Actinomycetota</taxon>
        <taxon>Actinomycetes</taxon>
        <taxon>Streptosporangiales</taxon>
        <taxon>Thermomonosporaceae</taxon>
        <taxon>Actinomadura</taxon>
    </lineage>
</organism>
<protein>
    <submittedName>
        <fullName evidence="7">BTAD domain-containing putative transcriptional regulator</fullName>
    </submittedName>
</protein>
<dbReference type="PROSITE" id="PS51755">
    <property type="entry name" value="OMPR_PHOB"/>
    <property type="match status" value="1"/>
</dbReference>
<keyword evidence="8" id="KW-1185">Reference proteome</keyword>
<dbReference type="Pfam" id="PF03704">
    <property type="entry name" value="BTAD"/>
    <property type="match status" value="1"/>
</dbReference>
<dbReference type="InterPro" id="IPR016032">
    <property type="entry name" value="Sig_transdc_resp-reg_C-effctor"/>
</dbReference>
<accession>A0ABW1A6A7</accession>
<name>A0ABW1A6A7_9ACTN</name>
<dbReference type="SMART" id="SM00862">
    <property type="entry name" value="Trans_reg_C"/>
    <property type="match status" value="1"/>
</dbReference>
<feature type="DNA-binding region" description="OmpR/PhoB-type" evidence="5">
    <location>
        <begin position="1"/>
        <end position="95"/>
    </location>
</feature>
<dbReference type="Pfam" id="PF00486">
    <property type="entry name" value="Trans_reg_C"/>
    <property type="match status" value="1"/>
</dbReference>
<dbReference type="SUPFAM" id="SSF48452">
    <property type="entry name" value="TPR-like"/>
    <property type="match status" value="1"/>
</dbReference>
<dbReference type="SUPFAM" id="SSF46894">
    <property type="entry name" value="C-terminal effector domain of the bipartite response regulators"/>
    <property type="match status" value="1"/>
</dbReference>
<keyword evidence="3 5" id="KW-0238">DNA-binding</keyword>
<evidence type="ECO:0000259" key="6">
    <source>
        <dbReference type="PROSITE" id="PS51755"/>
    </source>
</evidence>
<comment type="caution">
    <text evidence="7">The sequence shown here is derived from an EMBL/GenBank/DDBJ whole genome shotgun (WGS) entry which is preliminary data.</text>
</comment>
<evidence type="ECO:0000313" key="7">
    <source>
        <dbReference type="EMBL" id="MFC5750152.1"/>
    </source>
</evidence>
<dbReference type="RefSeq" id="WP_378285886.1">
    <property type="nucleotide sequence ID" value="NZ_JBHSON010000050.1"/>
</dbReference>